<organism evidence="3 4">
    <name type="scientific">Mogibacterium diversum</name>
    <dbReference type="NCBI Taxonomy" id="114527"/>
    <lineage>
        <taxon>Bacteria</taxon>
        <taxon>Bacillati</taxon>
        <taxon>Bacillota</taxon>
        <taxon>Clostridia</taxon>
        <taxon>Peptostreptococcales</taxon>
        <taxon>Anaerovoracaceae</taxon>
        <taxon>Mogibacterium</taxon>
    </lineage>
</organism>
<dbReference type="OrthoDB" id="4975281at2"/>
<evidence type="ECO:0000256" key="1">
    <source>
        <dbReference type="SAM" id="MobiDB-lite"/>
    </source>
</evidence>
<reference evidence="4" key="1">
    <citation type="submission" date="2018-02" db="EMBL/GenBank/DDBJ databases">
        <authorList>
            <person name="Holder M.E."/>
            <person name="Ajami N.J."/>
            <person name="Petrosino J.F."/>
        </authorList>
    </citation>
    <scope>NUCLEOTIDE SEQUENCE [LARGE SCALE GENOMIC DNA]</scope>
    <source>
        <strain evidence="4">CCUG 47132</strain>
    </source>
</reference>
<feature type="region of interest" description="Disordered" evidence="1">
    <location>
        <begin position="386"/>
        <end position="426"/>
    </location>
</feature>
<dbReference type="EMBL" id="CP027228">
    <property type="protein sequence ID" value="AVM48430.1"/>
    <property type="molecule type" value="Genomic_DNA"/>
</dbReference>
<dbReference type="AlphaFoldDB" id="A0A2S0L575"/>
<dbReference type="Gene3D" id="1.25.40.680">
    <property type="entry name" value="Type VII secretion system EssB, C-terminal-like domain"/>
    <property type="match status" value="1"/>
</dbReference>
<dbReference type="Proteomes" id="UP000237883">
    <property type="component" value="Chromosome"/>
</dbReference>
<keyword evidence="2" id="KW-0472">Membrane</keyword>
<keyword evidence="2" id="KW-0812">Transmembrane</keyword>
<evidence type="ECO:0000256" key="2">
    <source>
        <dbReference type="SAM" id="Phobius"/>
    </source>
</evidence>
<feature type="transmembrane region" description="Helical" evidence="2">
    <location>
        <begin position="215"/>
        <end position="236"/>
    </location>
</feature>
<evidence type="ECO:0000313" key="3">
    <source>
        <dbReference type="EMBL" id="AVM48430.1"/>
    </source>
</evidence>
<feature type="compositionally biased region" description="Low complexity" evidence="1">
    <location>
        <begin position="393"/>
        <end position="417"/>
    </location>
</feature>
<dbReference type="InterPro" id="IPR018778">
    <property type="entry name" value="T7SS_EssB"/>
</dbReference>
<dbReference type="InterPro" id="IPR042565">
    <property type="entry name" value="T7SS_EssB_C"/>
</dbReference>
<proteinExistence type="predicted"/>
<gene>
    <name evidence="3" type="ORF">C5Q96_06050</name>
</gene>
<sequence>MIKIKKKKKAESSPAINIEEASSDKNYTIRHLKTDYPVGEDRIKQLALTSKRLVPCEITSEDDYYVFSYEIKGLKTLDRVKSARLIDKYELLINVSFLEELTDIYSFSLNPDNLMIDIGFRAYVLDRTFQTNDSTFLAEYKALAGAVLDGSHSYEDFLKGGNDLFSQTDVLSKVLAADSVNGVVKAVTEEAAIEQKNLDENFVTVKKEDITRHKVLLPVLCTIMIIALSLLGYEYFYKGRTNKKILNATEQYFAEDYGSVGKTLTSLNEGKMTDSTRYMAAVSAVRSSGLTAVQKDNILKAINRYKTNKDYLNYWVMIGREDYIAADDYAQKFGDNEHRVFALAQRRAQVSKDSSMSGAKKTATINKLDEEIKKLLEAIKEDKYGLTNKSGDSRASAQSTTEASSSNASSANSSGDNSSDEPKLLN</sequence>
<keyword evidence="4" id="KW-1185">Reference proteome</keyword>
<accession>A0A2S0L575</accession>
<keyword evidence="2" id="KW-1133">Transmembrane helix</keyword>
<evidence type="ECO:0008006" key="5">
    <source>
        <dbReference type="Google" id="ProtNLM"/>
    </source>
</evidence>
<evidence type="ECO:0000313" key="4">
    <source>
        <dbReference type="Proteomes" id="UP000237883"/>
    </source>
</evidence>
<dbReference type="Pfam" id="PF10140">
    <property type="entry name" value="YukC"/>
    <property type="match status" value="1"/>
</dbReference>
<dbReference type="RefSeq" id="WP_106057502.1">
    <property type="nucleotide sequence ID" value="NZ_CP027228.1"/>
</dbReference>
<protein>
    <recommendedName>
        <fullName evidence="5">Type VII secretion protein EssB</fullName>
    </recommendedName>
</protein>
<name>A0A2S0L575_9FIRM</name>
<dbReference type="KEGG" id="mdv:C5Q96_06050"/>
<dbReference type="GeneID" id="78391824"/>
<dbReference type="Gene3D" id="1.10.510.10">
    <property type="entry name" value="Transferase(Phosphotransferase) domain 1"/>
    <property type="match status" value="1"/>
</dbReference>